<protein>
    <submittedName>
        <fullName evidence="2">Uncharacterized protein</fullName>
    </submittedName>
</protein>
<proteinExistence type="predicted"/>
<dbReference type="AlphaFoldDB" id="A0A0A9GPJ9"/>
<dbReference type="EMBL" id="GBRH01170841">
    <property type="protein sequence ID" value="JAE27055.1"/>
    <property type="molecule type" value="Transcribed_RNA"/>
</dbReference>
<accession>A0A0A9GPJ9</accession>
<reference evidence="2" key="1">
    <citation type="submission" date="2014-09" db="EMBL/GenBank/DDBJ databases">
        <authorList>
            <person name="Magalhaes I.L.F."/>
            <person name="Oliveira U."/>
            <person name="Santos F.R."/>
            <person name="Vidigal T.H.D.A."/>
            <person name="Brescovit A.D."/>
            <person name="Santos A.J."/>
        </authorList>
    </citation>
    <scope>NUCLEOTIDE SEQUENCE</scope>
    <source>
        <tissue evidence="2">Shoot tissue taken approximately 20 cm above the soil surface</tissue>
    </source>
</reference>
<evidence type="ECO:0000313" key="2">
    <source>
        <dbReference type="EMBL" id="JAE27055.1"/>
    </source>
</evidence>
<evidence type="ECO:0000256" key="1">
    <source>
        <dbReference type="SAM" id="MobiDB-lite"/>
    </source>
</evidence>
<organism evidence="2">
    <name type="scientific">Arundo donax</name>
    <name type="common">Giant reed</name>
    <name type="synonym">Donax arundinaceus</name>
    <dbReference type="NCBI Taxonomy" id="35708"/>
    <lineage>
        <taxon>Eukaryota</taxon>
        <taxon>Viridiplantae</taxon>
        <taxon>Streptophyta</taxon>
        <taxon>Embryophyta</taxon>
        <taxon>Tracheophyta</taxon>
        <taxon>Spermatophyta</taxon>
        <taxon>Magnoliopsida</taxon>
        <taxon>Liliopsida</taxon>
        <taxon>Poales</taxon>
        <taxon>Poaceae</taxon>
        <taxon>PACMAD clade</taxon>
        <taxon>Arundinoideae</taxon>
        <taxon>Arundineae</taxon>
        <taxon>Arundo</taxon>
    </lineage>
</organism>
<feature type="compositionally biased region" description="Low complexity" evidence="1">
    <location>
        <begin position="1"/>
        <end position="10"/>
    </location>
</feature>
<sequence>MAGASAVRGAAAGGVSFGTCGQQLA</sequence>
<name>A0A0A9GPJ9_ARUDO</name>
<feature type="region of interest" description="Disordered" evidence="1">
    <location>
        <begin position="1"/>
        <end position="25"/>
    </location>
</feature>
<reference evidence="2" key="2">
    <citation type="journal article" date="2015" name="Data Brief">
        <title>Shoot transcriptome of the giant reed, Arundo donax.</title>
        <authorList>
            <person name="Barrero R.A."/>
            <person name="Guerrero F.D."/>
            <person name="Moolhuijzen P."/>
            <person name="Goolsby J.A."/>
            <person name="Tidwell J."/>
            <person name="Bellgard S.E."/>
            <person name="Bellgard M.I."/>
        </authorList>
    </citation>
    <scope>NUCLEOTIDE SEQUENCE</scope>
    <source>
        <tissue evidence="2">Shoot tissue taken approximately 20 cm above the soil surface</tissue>
    </source>
</reference>